<evidence type="ECO:0000313" key="1">
    <source>
        <dbReference type="EMBL" id="AOX03262.1"/>
    </source>
</evidence>
<dbReference type="AlphaFoldDB" id="A0A1D8U040"/>
<evidence type="ECO:0008006" key="3">
    <source>
        <dbReference type="Google" id="ProtNLM"/>
    </source>
</evidence>
<proteinExistence type="predicted"/>
<reference evidence="2" key="1">
    <citation type="submission" date="2016-10" db="EMBL/GenBank/DDBJ databases">
        <title>Comparative genomics uncovers the prolific and rare metabolic potential of the cyanobacterial genus Moorea.</title>
        <authorList>
            <person name="Leao T."/>
            <person name="Castelao G."/>
            <person name="Korobeynikov A."/>
            <person name="Monroe E.A."/>
            <person name="Podell S."/>
            <person name="Glukhov E."/>
            <person name="Allen E."/>
            <person name="Gerwick W.H."/>
            <person name="Gerwick L."/>
        </authorList>
    </citation>
    <scope>NUCLEOTIDE SEQUENCE [LARGE SCALE GENOMIC DNA]</scope>
    <source>
        <strain evidence="2">PAL-8-15-08-1</strain>
    </source>
</reference>
<dbReference type="EMBL" id="CP017599">
    <property type="protein sequence ID" value="AOX03262.1"/>
    <property type="molecule type" value="Genomic_DNA"/>
</dbReference>
<evidence type="ECO:0000313" key="2">
    <source>
        <dbReference type="Proteomes" id="UP000177870"/>
    </source>
</evidence>
<dbReference type="SUPFAM" id="SSF53474">
    <property type="entry name" value="alpha/beta-Hydrolases"/>
    <property type="match status" value="1"/>
</dbReference>
<dbReference type="InterPro" id="IPR029058">
    <property type="entry name" value="AB_hydrolase_fold"/>
</dbReference>
<dbReference type="STRING" id="1458985.BJP34_30890"/>
<organism evidence="1 2">
    <name type="scientific">Moorena producens PAL-8-15-08-1</name>
    <dbReference type="NCBI Taxonomy" id="1458985"/>
    <lineage>
        <taxon>Bacteria</taxon>
        <taxon>Bacillati</taxon>
        <taxon>Cyanobacteriota</taxon>
        <taxon>Cyanophyceae</taxon>
        <taxon>Coleofasciculales</taxon>
        <taxon>Coleofasciculaceae</taxon>
        <taxon>Moorena</taxon>
    </lineage>
</organism>
<name>A0A1D8U040_9CYAN</name>
<dbReference type="OrthoDB" id="3483116at2"/>
<protein>
    <recommendedName>
        <fullName evidence="3">Alpha/beta hydrolase</fullName>
    </recommendedName>
</protein>
<dbReference type="Proteomes" id="UP000177870">
    <property type="component" value="Chromosome"/>
</dbReference>
<sequence>MAKIVGVHGINQEFRGSNTIYDQWLPALKDGLERVGARLDSDHEFHCAFYGDLFRGRSKSAMGIPNYDASDIDSDWEKELLLEWWKEAAKVEDDIKGPADLSREKATPRLVQKALNALSGSRFFGGVAEKIVISFLKQVGGYLHNPELRQQIRDRIVKAIDHDTRVLVGHSLGSVVCYEALCQHPEWSVEVFVTLGSPLGIRGLIFDRLEPSPVSNLGSWPGSVKKWINIADAGDIVALEKELNPLFDGLVEDKLVYNGSDAHNASNYFTASETGEAIKLGLMDE</sequence>
<dbReference type="Gene3D" id="3.40.50.1820">
    <property type="entry name" value="alpha/beta hydrolase"/>
    <property type="match status" value="1"/>
</dbReference>
<accession>A0A1D8U040</accession>
<dbReference type="KEGG" id="mpro:BJP34_30890"/>
<dbReference type="RefSeq" id="WP_070395647.1">
    <property type="nucleotide sequence ID" value="NZ_CP017599.1"/>
</dbReference>
<gene>
    <name evidence="1" type="ORF">BJP34_30890</name>
</gene>